<keyword evidence="9" id="KW-1185">Reference proteome</keyword>
<keyword evidence="2" id="KW-1003">Cell membrane</keyword>
<keyword evidence="4 7" id="KW-1133">Transmembrane helix</keyword>
<dbReference type="Proteomes" id="UP000199086">
    <property type="component" value="Unassembled WGS sequence"/>
</dbReference>
<dbReference type="AlphaFoldDB" id="A0A1G6GEC2"/>
<dbReference type="InterPro" id="IPR010343">
    <property type="entry name" value="ArAE_1"/>
</dbReference>
<evidence type="ECO:0000256" key="1">
    <source>
        <dbReference type="ARBA" id="ARBA00004651"/>
    </source>
</evidence>
<evidence type="ECO:0000313" key="9">
    <source>
        <dbReference type="Proteomes" id="UP000199086"/>
    </source>
</evidence>
<evidence type="ECO:0000256" key="6">
    <source>
        <dbReference type="SAM" id="MobiDB-lite"/>
    </source>
</evidence>
<sequence length="470" mass="50289">MCRGAASRGPSAKLPALEVVTDSPTLEDMSRMADLGQAVLERLWPAHPRRWKDVPGRLRPSGAWVLRLTVATVLAYAASIPFVQGPPDLTGALTALLVVQGTNVGTLRSMVVRIGAVVTGVMLAVLVSSLVGLSWWSLAIVVALALTFAKVFRLGEQALETPISAMLILAVQGQAVAVENRILTTLIGAAIGFLFVVVLPAPVPTRKAAHLVQRVAVGTANLLTRAAESMSTQPIHRAIAEEWLGDARALSVDVSRASAAVTEAREARRMNARAWTTTDVGPVLTMGVGTVERIVLEVRHLLHVVSLEAPIQQTRDDGYGEDVRPAFAWVLATLADCIAAYGRFVEAEVSGKDGDHGKELDEALGQVGEARAMLVDLMTVDPAQERGLWLLRGSILGVLQQIVSELEHEERRRAASQLAEDRSRGLLPRMIPVLGRPVADQFGSQGTDFGEGWVDPDSMLETGELPPIGD</sequence>
<evidence type="ECO:0000256" key="2">
    <source>
        <dbReference type="ARBA" id="ARBA00022475"/>
    </source>
</evidence>
<reference evidence="8 9" key="1">
    <citation type="submission" date="2016-06" db="EMBL/GenBank/DDBJ databases">
        <authorList>
            <person name="Olsen C.W."/>
            <person name="Carey S."/>
            <person name="Hinshaw L."/>
            <person name="Karasin A.I."/>
        </authorList>
    </citation>
    <scope>NUCLEOTIDE SEQUENCE [LARGE SCALE GENOMIC DNA]</scope>
    <source>
        <strain evidence="8 9">LZ-22</strain>
    </source>
</reference>
<feature type="transmembrane region" description="Helical" evidence="7">
    <location>
        <begin position="133"/>
        <end position="152"/>
    </location>
</feature>
<proteinExistence type="predicted"/>
<feature type="transmembrane region" description="Helical" evidence="7">
    <location>
        <begin position="182"/>
        <end position="201"/>
    </location>
</feature>
<dbReference type="Pfam" id="PF06081">
    <property type="entry name" value="ArAE_1"/>
    <property type="match status" value="1"/>
</dbReference>
<protein>
    <submittedName>
        <fullName evidence="8">Aromatic acid exporter family member 1</fullName>
    </submittedName>
</protein>
<evidence type="ECO:0000256" key="5">
    <source>
        <dbReference type="ARBA" id="ARBA00023136"/>
    </source>
</evidence>
<name>A0A1G6GEC2_9ACTN</name>
<comment type="subcellular location">
    <subcellularLocation>
        <location evidence="1">Cell membrane</location>
        <topology evidence="1">Multi-pass membrane protein</topology>
    </subcellularLocation>
</comment>
<dbReference type="OrthoDB" id="4863675at2"/>
<dbReference type="STRING" id="1577474.GA0111570_102152"/>
<dbReference type="GO" id="GO:0005886">
    <property type="term" value="C:plasma membrane"/>
    <property type="evidence" value="ECO:0007669"/>
    <property type="project" value="UniProtKB-SubCell"/>
</dbReference>
<organism evidence="8 9">
    <name type="scientific">Raineyella antarctica</name>
    <dbReference type="NCBI Taxonomy" id="1577474"/>
    <lineage>
        <taxon>Bacteria</taxon>
        <taxon>Bacillati</taxon>
        <taxon>Actinomycetota</taxon>
        <taxon>Actinomycetes</taxon>
        <taxon>Propionibacteriales</taxon>
        <taxon>Propionibacteriaceae</taxon>
        <taxon>Raineyella</taxon>
    </lineage>
</organism>
<evidence type="ECO:0000313" key="8">
    <source>
        <dbReference type="EMBL" id="SDB80362.1"/>
    </source>
</evidence>
<gene>
    <name evidence="8" type="ORF">GA0111570_102152</name>
</gene>
<evidence type="ECO:0000256" key="4">
    <source>
        <dbReference type="ARBA" id="ARBA00022989"/>
    </source>
</evidence>
<keyword evidence="5 7" id="KW-0472">Membrane</keyword>
<evidence type="ECO:0000256" key="7">
    <source>
        <dbReference type="SAM" id="Phobius"/>
    </source>
</evidence>
<accession>A0A1G6GEC2</accession>
<feature type="transmembrane region" description="Helical" evidence="7">
    <location>
        <begin position="89"/>
        <end position="105"/>
    </location>
</feature>
<evidence type="ECO:0000256" key="3">
    <source>
        <dbReference type="ARBA" id="ARBA00022692"/>
    </source>
</evidence>
<keyword evidence="3 7" id="KW-0812">Transmembrane</keyword>
<dbReference type="EMBL" id="FMYF01000002">
    <property type="protein sequence ID" value="SDB80362.1"/>
    <property type="molecule type" value="Genomic_DNA"/>
</dbReference>
<feature type="transmembrane region" description="Helical" evidence="7">
    <location>
        <begin position="64"/>
        <end position="83"/>
    </location>
</feature>
<feature type="region of interest" description="Disordered" evidence="6">
    <location>
        <begin position="444"/>
        <end position="470"/>
    </location>
</feature>